<dbReference type="PANTHER" id="PTHR19890">
    <property type="entry name" value="FIBROBLAST GROWTH FACTOR RECEPTOR"/>
    <property type="match status" value="1"/>
</dbReference>
<dbReference type="InterPro" id="IPR036179">
    <property type="entry name" value="Ig-like_dom_sf"/>
</dbReference>
<evidence type="ECO:0000256" key="8">
    <source>
        <dbReference type="ARBA" id="ARBA00022741"/>
    </source>
</evidence>
<dbReference type="GO" id="GO:0005007">
    <property type="term" value="F:fibroblast growth factor receptor activity"/>
    <property type="evidence" value="ECO:0007669"/>
    <property type="project" value="TreeGrafter"/>
</dbReference>
<keyword evidence="12 19" id="KW-0472">Membrane</keyword>
<evidence type="ECO:0000256" key="4">
    <source>
        <dbReference type="ARBA" id="ARBA00022679"/>
    </source>
</evidence>
<reference evidence="21" key="2">
    <citation type="submission" date="2020-11" db="EMBL/GenBank/DDBJ databases">
        <authorList>
            <person name="McCartney M.A."/>
            <person name="Auch B."/>
            <person name="Kono T."/>
            <person name="Mallez S."/>
            <person name="Becker A."/>
            <person name="Gohl D.M."/>
            <person name="Silverstein K.A.T."/>
            <person name="Koren S."/>
            <person name="Bechman K.B."/>
            <person name="Herman A."/>
            <person name="Abrahante J.E."/>
            <person name="Garbe J."/>
        </authorList>
    </citation>
    <scope>NUCLEOTIDE SEQUENCE</scope>
    <source>
        <strain evidence="21">Duluth1</strain>
        <tissue evidence="21">Whole animal</tissue>
    </source>
</reference>
<dbReference type="EC" id="2.7.10.1" evidence="2"/>
<evidence type="ECO:0000256" key="7">
    <source>
        <dbReference type="ARBA" id="ARBA00022737"/>
    </source>
</evidence>
<keyword evidence="22" id="KW-1185">Reference proteome</keyword>
<evidence type="ECO:0000256" key="2">
    <source>
        <dbReference type="ARBA" id="ARBA00011902"/>
    </source>
</evidence>
<reference evidence="21" key="1">
    <citation type="journal article" date="2019" name="bioRxiv">
        <title>The Genome of the Zebra Mussel, Dreissena polymorpha: A Resource for Invasive Species Research.</title>
        <authorList>
            <person name="McCartney M.A."/>
            <person name="Auch B."/>
            <person name="Kono T."/>
            <person name="Mallez S."/>
            <person name="Zhang Y."/>
            <person name="Obille A."/>
            <person name="Becker A."/>
            <person name="Abrahante J.E."/>
            <person name="Garbe J."/>
            <person name="Badalamenti J.P."/>
            <person name="Herman A."/>
            <person name="Mangelson H."/>
            <person name="Liachko I."/>
            <person name="Sullivan S."/>
            <person name="Sone E.D."/>
            <person name="Koren S."/>
            <person name="Silverstein K.A.T."/>
            <person name="Beckman K.B."/>
            <person name="Gohl D.M."/>
        </authorList>
    </citation>
    <scope>NUCLEOTIDE SEQUENCE</scope>
    <source>
        <strain evidence="21">Duluth1</strain>
        <tissue evidence="21">Whole animal</tissue>
    </source>
</reference>
<keyword evidence="10" id="KW-0067">ATP-binding</keyword>
<dbReference type="FunFam" id="2.60.40.10:FF:000016">
    <property type="entry name" value="Fibroblast growth factor receptor"/>
    <property type="match status" value="1"/>
</dbReference>
<keyword evidence="15" id="KW-0675">Receptor</keyword>
<accession>A0A9D3YZ22</accession>
<comment type="subcellular location">
    <subcellularLocation>
        <location evidence="1">Membrane</location>
        <topology evidence="1">Single-pass membrane protein</topology>
    </subcellularLocation>
</comment>
<dbReference type="FunFam" id="2.60.40.10:FF:000020">
    <property type="entry name" value="Fibroblast growth factor receptor"/>
    <property type="match status" value="1"/>
</dbReference>
<proteinExistence type="predicted"/>
<evidence type="ECO:0000256" key="11">
    <source>
        <dbReference type="ARBA" id="ARBA00022989"/>
    </source>
</evidence>
<keyword evidence="17" id="KW-0393">Immunoglobulin domain</keyword>
<keyword evidence="7" id="KW-0677">Repeat</keyword>
<keyword evidence="13" id="KW-0829">Tyrosine-protein kinase</keyword>
<dbReference type="PANTHER" id="PTHR19890:SF10">
    <property type="entry name" value="FIBROBLAST GROWTH FACTOR RECEPTOR-LIKE 1"/>
    <property type="match status" value="1"/>
</dbReference>
<evidence type="ECO:0000256" key="9">
    <source>
        <dbReference type="ARBA" id="ARBA00022777"/>
    </source>
</evidence>
<dbReference type="EMBL" id="JAIWYP010000014">
    <property type="protein sequence ID" value="KAH3708594.1"/>
    <property type="molecule type" value="Genomic_DNA"/>
</dbReference>
<feature type="domain" description="Ig-like" evidence="20">
    <location>
        <begin position="2"/>
        <end position="92"/>
    </location>
</feature>
<keyword evidence="4" id="KW-0808">Transferase</keyword>
<evidence type="ECO:0000256" key="16">
    <source>
        <dbReference type="ARBA" id="ARBA00023180"/>
    </source>
</evidence>
<evidence type="ECO:0000256" key="5">
    <source>
        <dbReference type="ARBA" id="ARBA00022692"/>
    </source>
</evidence>
<dbReference type="GO" id="GO:0005886">
    <property type="term" value="C:plasma membrane"/>
    <property type="evidence" value="ECO:0007669"/>
    <property type="project" value="TreeGrafter"/>
</dbReference>
<dbReference type="CDD" id="cd00096">
    <property type="entry name" value="Ig"/>
    <property type="match status" value="1"/>
</dbReference>
<dbReference type="Gene3D" id="2.60.40.10">
    <property type="entry name" value="Immunoglobulins"/>
    <property type="match status" value="3"/>
</dbReference>
<keyword evidence="8" id="KW-0547">Nucleotide-binding</keyword>
<dbReference type="InterPro" id="IPR052615">
    <property type="entry name" value="FGFRL"/>
</dbReference>
<keyword evidence="16" id="KW-0325">Glycoprotein</keyword>
<organism evidence="21 22">
    <name type="scientific">Dreissena polymorpha</name>
    <name type="common">Zebra mussel</name>
    <name type="synonym">Mytilus polymorpha</name>
    <dbReference type="NCBI Taxonomy" id="45954"/>
    <lineage>
        <taxon>Eukaryota</taxon>
        <taxon>Metazoa</taxon>
        <taxon>Spiralia</taxon>
        <taxon>Lophotrochozoa</taxon>
        <taxon>Mollusca</taxon>
        <taxon>Bivalvia</taxon>
        <taxon>Autobranchia</taxon>
        <taxon>Heteroconchia</taxon>
        <taxon>Euheterodonta</taxon>
        <taxon>Imparidentia</taxon>
        <taxon>Neoheterodontei</taxon>
        <taxon>Myida</taxon>
        <taxon>Dreissenoidea</taxon>
        <taxon>Dreissenidae</taxon>
        <taxon>Dreissena</taxon>
    </lineage>
</organism>
<evidence type="ECO:0000313" key="21">
    <source>
        <dbReference type="EMBL" id="KAH3708594.1"/>
    </source>
</evidence>
<protein>
    <recommendedName>
        <fullName evidence="2">receptor protein-tyrosine kinase</fullName>
        <ecNumber evidence="2">2.7.10.1</ecNumber>
    </recommendedName>
</protein>
<feature type="transmembrane region" description="Helical" evidence="19">
    <location>
        <begin position="373"/>
        <end position="395"/>
    </location>
</feature>
<dbReference type="SMART" id="SM00409">
    <property type="entry name" value="IG"/>
    <property type="match status" value="3"/>
</dbReference>
<name>A0A9D3YZ22_DREPO</name>
<dbReference type="GO" id="GO:0017134">
    <property type="term" value="F:fibroblast growth factor binding"/>
    <property type="evidence" value="ECO:0007669"/>
    <property type="project" value="TreeGrafter"/>
</dbReference>
<evidence type="ECO:0000256" key="12">
    <source>
        <dbReference type="ARBA" id="ARBA00023136"/>
    </source>
</evidence>
<feature type="region of interest" description="Disordered" evidence="18">
    <location>
        <begin position="478"/>
        <end position="499"/>
    </location>
</feature>
<evidence type="ECO:0000256" key="17">
    <source>
        <dbReference type="ARBA" id="ARBA00023319"/>
    </source>
</evidence>
<evidence type="ECO:0000259" key="20">
    <source>
        <dbReference type="PROSITE" id="PS50835"/>
    </source>
</evidence>
<sequence length="499" mass="55976">PPRRSGEYEPRQVAQVGQDKKRFQCPVEPDSTTIVQWYKGEDLIDNFWTRYKVTKESSLMLRIKDVELEDGGVYICKVSNGFGQIQFNFTLVVIDKDRGLVNEGNTIYPQGGASSEEVVADGAKPFFTEVDRMMNKRDHHRPLGSTLRLRCNAGGDPPPDVQWIKDSTQVLSFSEEESASKKHWTLKLRNLKESDSGSYQCVVSNKHGFINFTYSVEVIGKIDTQATLIGPDPLNETVPIGGLATFQCKVKSKVKPHIRWLKRLDRDTIFNTNDSIFEVKDEKFLVLKTDDVHPRDGYYVNKLIIKNVKQSDVGMYICLGTNTLGYSFRSAFLTIKTGDAIEGWDDRPRTINTGYSDNHKLSGSTGNPGNGSLPLIIAIPACVAVVIVAVAIFVLKRRRKCNTQANARAASRNTRFNAVPTQERDNFTPQQPFHQTVPLAPVVTQKGPPSGVRSVYVDKMSSQNHSLDFYSDISSVSRCQHHPQQPGHHPHPYNYGQSQ</sequence>
<comment type="caution">
    <text evidence="21">The sequence shown here is derived from an EMBL/GenBank/DDBJ whole genome shotgun (WGS) entry which is preliminary data.</text>
</comment>
<dbReference type="Proteomes" id="UP000828390">
    <property type="component" value="Unassembled WGS sequence"/>
</dbReference>
<feature type="domain" description="Ig-like" evidence="20">
    <location>
        <begin position="231"/>
        <end position="334"/>
    </location>
</feature>
<evidence type="ECO:0000256" key="18">
    <source>
        <dbReference type="SAM" id="MobiDB-lite"/>
    </source>
</evidence>
<dbReference type="InterPro" id="IPR013098">
    <property type="entry name" value="Ig_I-set"/>
</dbReference>
<feature type="domain" description="Ig-like" evidence="20">
    <location>
        <begin position="125"/>
        <end position="217"/>
    </location>
</feature>
<evidence type="ECO:0000256" key="3">
    <source>
        <dbReference type="ARBA" id="ARBA00022553"/>
    </source>
</evidence>
<evidence type="ECO:0000256" key="19">
    <source>
        <dbReference type="SAM" id="Phobius"/>
    </source>
</evidence>
<dbReference type="SUPFAM" id="SSF48726">
    <property type="entry name" value="Immunoglobulin"/>
    <property type="match status" value="3"/>
</dbReference>
<dbReference type="SMART" id="SM00408">
    <property type="entry name" value="IGc2"/>
    <property type="match status" value="3"/>
</dbReference>
<dbReference type="Pfam" id="PF13927">
    <property type="entry name" value="Ig_3"/>
    <property type="match status" value="2"/>
</dbReference>
<evidence type="ECO:0000256" key="14">
    <source>
        <dbReference type="ARBA" id="ARBA00023157"/>
    </source>
</evidence>
<dbReference type="GO" id="GO:0005524">
    <property type="term" value="F:ATP binding"/>
    <property type="evidence" value="ECO:0007669"/>
    <property type="project" value="UniProtKB-KW"/>
</dbReference>
<dbReference type="InterPro" id="IPR003598">
    <property type="entry name" value="Ig_sub2"/>
</dbReference>
<dbReference type="AlphaFoldDB" id="A0A9D3YZ22"/>
<keyword evidence="3" id="KW-0597">Phosphoprotein</keyword>
<keyword evidence="14" id="KW-1015">Disulfide bond</keyword>
<feature type="non-terminal residue" evidence="21">
    <location>
        <position position="1"/>
    </location>
</feature>
<keyword evidence="5 19" id="KW-0812">Transmembrane</keyword>
<evidence type="ECO:0000256" key="15">
    <source>
        <dbReference type="ARBA" id="ARBA00023170"/>
    </source>
</evidence>
<keyword evidence="6" id="KW-0732">Signal</keyword>
<evidence type="ECO:0000256" key="13">
    <source>
        <dbReference type="ARBA" id="ARBA00023137"/>
    </source>
</evidence>
<dbReference type="Pfam" id="PF07679">
    <property type="entry name" value="I-set"/>
    <property type="match status" value="1"/>
</dbReference>
<dbReference type="InterPro" id="IPR003599">
    <property type="entry name" value="Ig_sub"/>
</dbReference>
<evidence type="ECO:0000256" key="6">
    <source>
        <dbReference type="ARBA" id="ARBA00022729"/>
    </source>
</evidence>
<evidence type="ECO:0000256" key="10">
    <source>
        <dbReference type="ARBA" id="ARBA00022840"/>
    </source>
</evidence>
<evidence type="ECO:0000313" key="22">
    <source>
        <dbReference type="Proteomes" id="UP000828390"/>
    </source>
</evidence>
<dbReference type="InterPro" id="IPR013783">
    <property type="entry name" value="Ig-like_fold"/>
</dbReference>
<keyword evidence="11 19" id="KW-1133">Transmembrane helix</keyword>
<dbReference type="PROSITE" id="PS50835">
    <property type="entry name" value="IG_LIKE"/>
    <property type="match status" value="3"/>
</dbReference>
<gene>
    <name evidence="21" type="ORF">DPMN_068049</name>
</gene>
<evidence type="ECO:0000256" key="1">
    <source>
        <dbReference type="ARBA" id="ARBA00004167"/>
    </source>
</evidence>
<dbReference type="InterPro" id="IPR007110">
    <property type="entry name" value="Ig-like_dom"/>
</dbReference>
<keyword evidence="9" id="KW-0418">Kinase</keyword>